<keyword evidence="3" id="KW-1185">Reference proteome</keyword>
<dbReference type="Proteomes" id="UP001163336">
    <property type="component" value="Chromosome"/>
</dbReference>
<proteinExistence type="predicted"/>
<dbReference type="CDD" id="cd00146">
    <property type="entry name" value="PKD"/>
    <property type="match status" value="1"/>
</dbReference>
<dbReference type="InterPro" id="IPR013783">
    <property type="entry name" value="Ig-like_fold"/>
</dbReference>
<sequence>MSVYGWADSAAGPGAAANPAATQDAGAGPGGRDRYGIVNLVPSRVAFRTDFNARGQAVFEYVAPDFTTRVAFLDGERVIAPLPPAATVSELGALNDRGEVALLARYLDPAHPLSDGFWPMRWTDARGAVVLPAPYSPQASMYIGAINNRGEIVGESATSAGGTSFRAVRWTAANRVLPLPGPPGFGDTTAFDINESNVSIGYGVTATGAAHGLRWDPAGRPLDLGTFGATGAVPRYINNRGDIAGALDPVGDNFQAFLWSPGRGTVRVGLNTVLARLNEAGEQVGRIQRLNNENRAYYFSRARGLVDLHPRSFYASEANDINDSGTVVGLVRRSVIDQGLAYRWSRAGGAVNLNARLLAPPSGLVVNEALAVAPNGDIIATSSAGLVLLRANGRASDAPVLGPIRLPQPVLNQPVTLTLPFTDRNPGDTHRATIDWGDGNGPQPAAVRAYRGRGEVRAVHTFTAEREYNIVVRVTDSSGRSKVQFATTTIFPSGGPVLLGEGALPVPAAGPAARADAGPMFRLAAPLAVRDGSGTPCSFHLLGRSSFKGEQLERVSLDGNAVRLEGRGRLDGRPGYRFVLDAVPGDQAAGTAARLAVRIVEAGPDGDRLVLGAGAVDSAAQVAQAAAPPHILHRGRLDLIR</sequence>
<dbReference type="InterPro" id="IPR035986">
    <property type="entry name" value="PKD_dom_sf"/>
</dbReference>
<protein>
    <recommendedName>
        <fullName evidence="1">PKD domain-containing protein</fullName>
    </recommendedName>
</protein>
<reference evidence="2" key="1">
    <citation type="submission" date="2022-11" db="EMBL/GenBank/DDBJ databases">
        <title>Isolation and characterization of PLA-degrading bacterium Massilia sp. from Antarctic soil.</title>
        <authorList>
            <person name="Sato K."/>
            <person name="Gomez-Fuentes C."/>
            <person name="Ahmad S.A."/>
            <person name="Zulkharnain A."/>
        </authorList>
    </citation>
    <scope>NUCLEOTIDE SEQUENCE</scope>
    <source>
        <strain evidence="2">N-3</strain>
    </source>
</reference>
<organism evidence="2 3">
    <name type="scientific">Massilia varians</name>
    <dbReference type="NCBI Taxonomy" id="457921"/>
    <lineage>
        <taxon>Bacteria</taxon>
        <taxon>Pseudomonadati</taxon>
        <taxon>Pseudomonadota</taxon>
        <taxon>Betaproteobacteria</taxon>
        <taxon>Burkholderiales</taxon>
        <taxon>Oxalobacteraceae</taxon>
        <taxon>Telluria group</taxon>
        <taxon>Massilia</taxon>
    </lineage>
</organism>
<feature type="domain" description="PKD" evidence="1">
    <location>
        <begin position="415"/>
        <end position="497"/>
    </location>
</feature>
<dbReference type="Gene3D" id="2.60.40.10">
    <property type="entry name" value="Immunoglobulins"/>
    <property type="match status" value="1"/>
</dbReference>
<dbReference type="PROSITE" id="PS50093">
    <property type="entry name" value="PKD"/>
    <property type="match status" value="1"/>
</dbReference>
<name>A0ABM8CAF7_9BURK</name>
<dbReference type="SUPFAM" id="SSF49299">
    <property type="entry name" value="PKD domain"/>
    <property type="match status" value="1"/>
</dbReference>
<dbReference type="InterPro" id="IPR000601">
    <property type="entry name" value="PKD_dom"/>
</dbReference>
<accession>A0ABM8CAF7</accession>
<evidence type="ECO:0000259" key="1">
    <source>
        <dbReference type="PROSITE" id="PS50093"/>
    </source>
</evidence>
<dbReference type="EMBL" id="AP026966">
    <property type="protein sequence ID" value="BDT60268.1"/>
    <property type="molecule type" value="Genomic_DNA"/>
</dbReference>
<evidence type="ECO:0000313" key="2">
    <source>
        <dbReference type="EMBL" id="BDT60268.1"/>
    </source>
</evidence>
<evidence type="ECO:0000313" key="3">
    <source>
        <dbReference type="Proteomes" id="UP001163336"/>
    </source>
</evidence>
<gene>
    <name evidence="2" type="ORF">MasN3_37620</name>
</gene>